<dbReference type="AlphaFoldDB" id="A0A0A0KXR6"/>
<dbReference type="Proteomes" id="UP000029981">
    <property type="component" value="Chromosome 4"/>
</dbReference>
<proteinExistence type="predicted"/>
<name>A0A0A0KXR6_CUCSA</name>
<gene>
    <name evidence="1" type="ORF">Csa_4G094510</name>
</gene>
<sequence>MKYNATSTSLTVNAYVTTLSVKVQKYPARFLLYLPRVFFLLDHSLQSTILKPLPNLPPHFLLISQSLSRLDFLERIISLLH</sequence>
<reference evidence="1 2" key="1">
    <citation type="journal article" date="2009" name="Nat. Genet.">
        <title>The genome of the cucumber, Cucumis sativus L.</title>
        <authorList>
            <person name="Huang S."/>
            <person name="Li R."/>
            <person name="Zhang Z."/>
            <person name="Li L."/>
            <person name="Gu X."/>
            <person name="Fan W."/>
            <person name="Lucas W.J."/>
            <person name="Wang X."/>
            <person name="Xie B."/>
            <person name="Ni P."/>
            <person name="Ren Y."/>
            <person name="Zhu H."/>
            <person name="Li J."/>
            <person name="Lin K."/>
            <person name="Jin W."/>
            <person name="Fei Z."/>
            <person name="Li G."/>
            <person name="Staub J."/>
            <person name="Kilian A."/>
            <person name="van der Vossen E.A."/>
            <person name="Wu Y."/>
            <person name="Guo J."/>
            <person name="He J."/>
            <person name="Jia Z."/>
            <person name="Ren Y."/>
            <person name="Tian G."/>
            <person name="Lu Y."/>
            <person name="Ruan J."/>
            <person name="Qian W."/>
            <person name="Wang M."/>
            <person name="Huang Q."/>
            <person name="Li B."/>
            <person name="Xuan Z."/>
            <person name="Cao J."/>
            <person name="Asan"/>
            <person name="Wu Z."/>
            <person name="Zhang J."/>
            <person name="Cai Q."/>
            <person name="Bai Y."/>
            <person name="Zhao B."/>
            <person name="Han Y."/>
            <person name="Li Y."/>
            <person name="Li X."/>
            <person name="Wang S."/>
            <person name="Shi Q."/>
            <person name="Liu S."/>
            <person name="Cho W.K."/>
            <person name="Kim J.Y."/>
            <person name="Xu Y."/>
            <person name="Heller-Uszynska K."/>
            <person name="Miao H."/>
            <person name="Cheng Z."/>
            <person name="Zhang S."/>
            <person name="Wu J."/>
            <person name="Yang Y."/>
            <person name="Kang H."/>
            <person name="Li M."/>
            <person name="Liang H."/>
            <person name="Ren X."/>
            <person name="Shi Z."/>
            <person name="Wen M."/>
            <person name="Jian M."/>
            <person name="Yang H."/>
            <person name="Zhang G."/>
            <person name="Yang Z."/>
            <person name="Chen R."/>
            <person name="Liu S."/>
            <person name="Li J."/>
            <person name="Ma L."/>
            <person name="Liu H."/>
            <person name="Zhou Y."/>
            <person name="Zhao J."/>
            <person name="Fang X."/>
            <person name="Li G."/>
            <person name="Fang L."/>
            <person name="Li Y."/>
            <person name="Liu D."/>
            <person name="Zheng H."/>
            <person name="Zhang Y."/>
            <person name="Qin N."/>
            <person name="Li Z."/>
            <person name="Yang G."/>
            <person name="Yang S."/>
            <person name="Bolund L."/>
            <person name="Kristiansen K."/>
            <person name="Zheng H."/>
            <person name="Li S."/>
            <person name="Zhang X."/>
            <person name="Yang H."/>
            <person name="Wang J."/>
            <person name="Sun R."/>
            <person name="Zhang B."/>
            <person name="Jiang S."/>
            <person name="Wang J."/>
            <person name="Du Y."/>
            <person name="Li S."/>
        </authorList>
    </citation>
    <scope>NUCLEOTIDE SEQUENCE [LARGE SCALE GENOMIC DNA]</scope>
    <source>
        <strain evidence="2">cv. 9930</strain>
    </source>
</reference>
<evidence type="ECO:0000313" key="1">
    <source>
        <dbReference type="EMBL" id="KGN53639.1"/>
    </source>
</evidence>
<keyword evidence="2" id="KW-1185">Reference proteome</keyword>
<reference evidence="1 2" key="3">
    <citation type="journal article" date="2010" name="BMC Genomics">
        <title>Transcriptome sequencing and comparative analysis of cucumber flowers with different sex types.</title>
        <authorList>
            <person name="Guo S."/>
            <person name="Zheng Y."/>
            <person name="Joung J.G."/>
            <person name="Liu S."/>
            <person name="Zhang Z."/>
            <person name="Crasta O.R."/>
            <person name="Sobral B.W."/>
            <person name="Xu Y."/>
            <person name="Huang S."/>
            <person name="Fei Z."/>
        </authorList>
    </citation>
    <scope>NUCLEOTIDE SEQUENCE [LARGE SCALE GENOMIC DNA]</scope>
    <source>
        <strain evidence="2">cv. 9930</strain>
    </source>
</reference>
<accession>A0A0A0KXR6</accession>
<reference evidence="1 2" key="2">
    <citation type="journal article" date="2009" name="PLoS ONE">
        <title>An integrated genetic and cytogenetic map of the cucumber genome.</title>
        <authorList>
            <person name="Ren Y."/>
            <person name="Zhang Z."/>
            <person name="Liu J."/>
            <person name="Staub J.E."/>
            <person name="Han Y."/>
            <person name="Cheng Z."/>
            <person name="Li X."/>
            <person name="Lu J."/>
            <person name="Miao H."/>
            <person name="Kang H."/>
            <person name="Xie B."/>
            <person name="Gu X."/>
            <person name="Wang X."/>
            <person name="Du Y."/>
            <person name="Jin W."/>
            <person name="Huang S."/>
        </authorList>
    </citation>
    <scope>NUCLEOTIDE SEQUENCE [LARGE SCALE GENOMIC DNA]</scope>
    <source>
        <strain evidence="2">cv. 9930</strain>
    </source>
</reference>
<dbReference type="EMBL" id="CM002925">
    <property type="protein sequence ID" value="KGN53639.1"/>
    <property type="molecule type" value="Genomic_DNA"/>
</dbReference>
<dbReference type="Gramene" id="KGN53639">
    <property type="protein sequence ID" value="KGN53639"/>
    <property type="gene ID" value="Csa_4G094510"/>
</dbReference>
<organism evidence="1 2">
    <name type="scientific">Cucumis sativus</name>
    <name type="common">Cucumber</name>
    <dbReference type="NCBI Taxonomy" id="3659"/>
    <lineage>
        <taxon>Eukaryota</taxon>
        <taxon>Viridiplantae</taxon>
        <taxon>Streptophyta</taxon>
        <taxon>Embryophyta</taxon>
        <taxon>Tracheophyta</taxon>
        <taxon>Spermatophyta</taxon>
        <taxon>Magnoliopsida</taxon>
        <taxon>eudicotyledons</taxon>
        <taxon>Gunneridae</taxon>
        <taxon>Pentapetalae</taxon>
        <taxon>rosids</taxon>
        <taxon>fabids</taxon>
        <taxon>Cucurbitales</taxon>
        <taxon>Cucurbitaceae</taxon>
        <taxon>Benincaseae</taxon>
        <taxon>Cucumis</taxon>
    </lineage>
</organism>
<evidence type="ECO:0000313" key="2">
    <source>
        <dbReference type="Proteomes" id="UP000029981"/>
    </source>
</evidence>
<reference evidence="1 2" key="4">
    <citation type="journal article" date="2011" name="BMC Genomics">
        <title>RNA-Seq improves annotation of protein-coding genes in the cucumber genome.</title>
        <authorList>
            <person name="Li Z."/>
            <person name="Zhang Z."/>
            <person name="Yan P."/>
            <person name="Huang S."/>
            <person name="Fei Z."/>
            <person name="Lin K."/>
        </authorList>
    </citation>
    <scope>NUCLEOTIDE SEQUENCE [LARGE SCALE GENOMIC DNA]</scope>
    <source>
        <strain evidence="2">cv. 9930</strain>
    </source>
</reference>
<protein>
    <submittedName>
        <fullName evidence="1">Uncharacterized protein</fullName>
    </submittedName>
</protein>